<evidence type="ECO:0000256" key="1">
    <source>
        <dbReference type="ARBA" id="ARBA00023015"/>
    </source>
</evidence>
<protein>
    <submittedName>
        <fullName evidence="4">GntR family transcriptional regulator, transcriptional repressor for pyruvate dehydrogenase complex</fullName>
    </submittedName>
</protein>
<dbReference type="AlphaFoldDB" id="A0A1H6SD26"/>
<evidence type="ECO:0000256" key="2">
    <source>
        <dbReference type="ARBA" id="ARBA00023125"/>
    </source>
</evidence>
<name>A0A1H6SD26_9BURK</name>
<keyword evidence="1" id="KW-0805">Transcription regulation</keyword>
<dbReference type="Proteomes" id="UP000198866">
    <property type="component" value="Unassembled WGS sequence"/>
</dbReference>
<evidence type="ECO:0000313" key="5">
    <source>
        <dbReference type="Proteomes" id="UP000198866"/>
    </source>
</evidence>
<keyword evidence="5" id="KW-1185">Reference proteome</keyword>
<dbReference type="InterPro" id="IPR008920">
    <property type="entry name" value="TF_FadR/GntR_C"/>
</dbReference>
<proteinExistence type="predicted"/>
<dbReference type="SUPFAM" id="SSF48008">
    <property type="entry name" value="GntR ligand-binding domain-like"/>
    <property type="match status" value="1"/>
</dbReference>
<organism evidence="4 5">
    <name type="scientific">Paraburkholderia diazotrophica</name>
    <dbReference type="NCBI Taxonomy" id="667676"/>
    <lineage>
        <taxon>Bacteria</taxon>
        <taxon>Pseudomonadati</taxon>
        <taxon>Pseudomonadota</taxon>
        <taxon>Betaproteobacteria</taxon>
        <taxon>Burkholderiales</taxon>
        <taxon>Burkholderiaceae</taxon>
        <taxon>Paraburkholderia</taxon>
    </lineage>
</organism>
<gene>
    <name evidence="4" type="ORF">SAMN05192539_1003180</name>
</gene>
<accession>A0A1H6SD26</accession>
<keyword evidence="2" id="KW-0238">DNA-binding</keyword>
<sequence>MRLDQHESILFAVRDRDPDAEQRAMYAHIAFVGKQFEPGFGYTQ</sequence>
<dbReference type="EMBL" id="FNYE01000003">
    <property type="protein sequence ID" value="SEI65913.1"/>
    <property type="molecule type" value="Genomic_DNA"/>
</dbReference>
<reference evidence="5" key="1">
    <citation type="submission" date="2016-10" db="EMBL/GenBank/DDBJ databases">
        <authorList>
            <person name="Varghese N."/>
            <person name="Submissions S."/>
        </authorList>
    </citation>
    <scope>NUCLEOTIDE SEQUENCE [LARGE SCALE GENOMIC DNA]</scope>
    <source>
        <strain evidence="5">LMG 26031</strain>
    </source>
</reference>
<keyword evidence="4" id="KW-0670">Pyruvate</keyword>
<keyword evidence="3" id="KW-0804">Transcription</keyword>
<evidence type="ECO:0000313" key="4">
    <source>
        <dbReference type="EMBL" id="SEI65913.1"/>
    </source>
</evidence>
<evidence type="ECO:0000256" key="3">
    <source>
        <dbReference type="ARBA" id="ARBA00023163"/>
    </source>
</evidence>
<dbReference type="GO" id="GO:0003677">
    <property type="term" value="F:DNA binding"/>
    <property type="evidence" value="ECO:0007669"/>
    <property type="project" value="UniProtKB-KW"/>
</dbReference>
<dbReference type="Gene3D" id="1.20.120.530">
    <property type="entry name" value="GntR ligand-binding domain-like"/>
    <property type="match status" value="1"/>
</dbReference>